<feature type="transmembrane region" description="Helical" evidence="1">
    <location>
        <begin position="12"/>
        <end position="34"/>
    </location>
</feature>
<evidence type="ECO:0000313" key="2">
    <source>
        <dbReference type="EMBL" id="RDC66451.1"/>
    </source>
</evidence>
<sequence>MMAALEKQTRNYTVLLLTSLAIIGAVLFYILGYIPENEKRINARHYRVLSRIGENLNTTISNYAENVGDNYISKEVKKVLFEKKVSLGKNRIAAESLIDLLNKYDSLIVPGKFGIQFYFNQSDSIKEEKATQDTSLFNYSNQKGKLFFSFVSQINSNTIHSLKSNSFNIDSSSVSTSVFKTIIPVDSLVDPLMRWDTFDHLIIARKLSEKKNLVNKDKSIYRYPLDVIYNSRQRAELLPLDTLSTKLDKSSGHGPADVTIAGVKHKLFLLTQNVGNDKWVLYGTVATSKYETERRAIPSHIVTFAALAFAILLLALPFLKLILMNKQERLLKKDVIFAGISLVAGIALIVILLFDGYAFYGPDKYREQERLKTLAGNLETEFIEELNANITQLQDFDHLLKNNESNKKDIESLRSQELSVPDTSNSYVLLEERLTVKGTYKLAPDDIPNLDRVYWMDNTGEMLHSWTTKDKNDEKVNVKNREYFKKINAGEGWSLNTNLTINSSRFALESIHSYIDGERYAIISEESRLGSRSVIALSTKFTSLHNTVVPPGYGFCIIDQAGEVWFHQDEKLNLNENLLAETDEDLRLKAALYGQVPAHFVQNYQGSKQSMFVTPLKGLPLFLVTYVKHNYQRNFNTHLIVLTAIFLALYFSMLIIFLGVVILIKKRSSKLNFQWLWPRRNKAIDYFKITLSLAVAIVLTLLFTTTYWPLSSFFIFLYAGIYSFIYCYKTLHVIPSELRSNLILWYFILIIAAVNVIALLTGISTLLWGIMFQVILTSLFFPSKWIIKNASAKAKPLFAITRMSASLKLHYQRYYVGMLLTWLLLTSALPAFYAFKLAYNYESALLVKHHQLYLAQLLSQNKSKLSQAQVTKIAATTISVTAPPSNKAYLNFFCKTNDPTQFINKASSTFKDQVKALLGELVPNGVKVKTKKVSTQTGNIESGKLSDFISLIRPIMKDVLANEYYLQTYDTESFPEKILTGRSSVITF</sequence>
<name>A0A369QNI6_9BACT</name>
<evidence type="ECO:0000256" key="1">
    <source>
        <dbReference type="SAM" id="Phobius"/>
    </source>
</evidence>
<dbReference type="OrthoDB" id="1113021at2"/>
<feature type="transmembrane region" description="Helical" evidence="1">
    <location>
        <begin position="743"/>
        <end position="760"/>
    </location>
</feature>
<dbReference type="Proteomes" id="UP000253919">
    <property type="component" value="Unassembled WGS sequence"/>
</dbReference>
<gene>
    <name evidence="2" type="ORF">AHMF7616_05082</name>
</gene>
<feature type="transmembrane region" description="Helical" evidence="1">
    <location>
        <begin position="766"/>
        <end position="787"/>
    </location>
</feature>
<feature type="transmembrane region" description="Helical" evidence="1">
    <location>
        <begin position="335"/>
        <end position="360"/>
    </location>
</feature>
<feature type="transmembrane region" description="Helical" evidence="1">
    <location>
        <begin position="639"/>
        <end position="664"/>
    </location>
</feature>
<proteinExistence type="predicted"/>
<organism evidence="2 3">
    <name type="scientific">Adhaeribacter pallidiroseus</name>
    <dbReference type="NCBI Taxonomy" id="2072847"/>
    <lineage>
        <taxon>Bacteria</taxon>
        <taxon>Pseudomonadati</taxon>
        <taxon>Bacteroidota</taxon>
        <taxon>Cytophagia</taxon>
        <taxon>Cytophagales</taxon>
        <taxon>Hymenobacteraceae</taxon>
        <taxon>Adhaeribacter</taxon>
    </lineage>
</organism>
<accession>A0A369QNI6</accession>
<reference evidence="2 3" key="1">
    <citation type="submission" date="2018-04" db="EMBL/GenBank/DDBJ databases">
        <title>Adhaeribacter sp. HMF7616 genome sequencing and assembly.</title>
        <authorList>
            <person name="Kang H."/>
            <person name="Kang J."/>
            <person name="Cha I."/>
            <person name="Kim H."/>
            <person name="Joh K."/>
        </authorList>
    </citation>
    <scope>NUCLEOTIDE SEQUENCE [LARGE SCALE GENOMIC DNA]</scope>
    <source>
        <strain evidence="2 3">HMF7616</strain>
    </source>
</reference>
<keyword evidence="1" id="KW-0472">Membrane</keyword>
<comment type="caution">
    <text evidence="2">The sequence shown here is derived from an EMBL/GenBank/DDBJ whole genome shotgun (WGS) entry which is preliminary data.</text>
</comment>
<evidence type="ECO:0008006" key="4">
    <source>
        <dbReference type="Google" id="ProtNLM"/>
    </source>
</evidence>
<dbReference type="AlphaFoldDB" id="A0A369QNI6"/>
<feature type="transmembrane region" description="Helical" evidence="1">
    <location>
        <begin position="814"/>
        <end position="835"/>
    </location>
</feature>
<protein>
    <recommendedName>
        <fullName evidence="4">Cache domain-containing protein</fullName>
    </recommendedName>
</protein>
<keyword evidence="3" id="KW-1185">Reference proteome</keyword>
<keyword evidence="1" id="KW-0812">Transmembrane</keyword>
<feature type="transmembrane region" description="Helical" evidence="1">
    <location>
        <begin position="685"/>
        <end position="704"/>
    </location>
</feature>
<keyword evidence="1" id="KW-1133">Transmembrane helix</keyword>
<dbReference type="RefSeq" id="WP_115375309.1">
    <property type="nucleotide sequence ID" value="NZ_QASA01000001.1"/>
</dbReference>
<feature type="transmembrane region" description="Helical" evidence="1">
    <location>
        <begin position="301"/>
        <end position="323"/>
    </location>
</feature>
<evidence type="ECO:0000313" key="3">
    <source>
        <dbReference type="Proteomes" id="UP000253919"/>
    </source>
</evidence>
<dbReference type="EMBL" id="QASA01000001">
    <property type="protein sequence ID" value="RDC66451.1"/>
    <property type="molecule type" value="Genomic_DNA"/>
</dbReference>
<feature type="transmembrane region" description="Helical" evidence="1">
    <location>
        <begin position="710"/>
        <end position="731"/>
    </location>
</feature>